<dbReference type="PANTHER" id="PTHR12526">
    <property type="entry name" value="GLYCOSYLTRANSFERASE"/>
    <property type="match status" value="1"/>
</dbReference>
<evidence type="ECO:0000313" key="3">
    <source>
        <dbReference type="Proteomes" id="UP000646053"/>
    </source>
</evidence>
<name>A0A8J8CIJ0_9CYAN</name>
<organism evidence="2 3">
    <name type="scientific">Myxacorys almedinensis A</name>
    <dbReference type="NCBI Taxonomy" id="2690445"/>
    <lineage>
        <taxon>Bacteria</taxon>
        <taxon>Bacillati</taxon>
        <taxon>Cyanobacteriota</taxon>
        <taxon>Cyanophyceae</taxon>
        <taxon>Leptolyngbyales</taxon>
        <taxon>Leptolyngbyaceae</taxon>
        <taxon>Myxacorys</taxon>
        <taxon>Myxacorys almedinensis</taxon>
    </lineage>
</organism>
<feature type="domain" description="Glycosyltransferase subfamily 4-like N-terminal" evidence="1">
    <location>
        <begin position="13"/>
        <end position="175"/>
    </location>
</feature>
<dbReference type="Gene3D" id="3.40.50.2000">
    <property type="entry name" value="Glycogen Phosphorylase B"/>
    <property type="match status" value="2"/>
</dbReference>
<dbReference type="Pfam" id="PF13692">
    <property type="entry name" value="Glyco_trans_1_4"/>
    <property type="match status" value="1"/>
</dbReference>
<gene>
    <name evidence="2" type="ORF">GS601_11355</name>
</gene>
<dbReference type="InterPro" id="IPR028098">
    <property type="entry name" value="Glyco_trans_4-like_N"/>
</dbReference>
<reference evidence="2" key="1">
    <citation type="submission" date="2019-12" db="EMBL/GenBank/DDBJ databases">
        <title>High-Quality draft genome sequences of three cyanobacteria isolated from the limestone walls of the Old Cathedral of Coimbra.</title>
        <authorList>
            <person name="Tiago I."/>
            <person name="Soares F."/>
            <person name="Portugal A."/>
        </authorList>
    </citation>
    <scope>NUCLEOTIDE SEQUENCE</scope>
    <source>
        <strain evidence="2">A</strain>
    </source>
</reference>
<dbReference type="PANTHER" id="PTHR12526:SF630">
    <property type="entry name" value="GLYCOSYLTRANSFERASE"/>
    <property type="match status" value="1"/>
</dbReference>
<dbReference type="Pfam" id="PF13439">
    <property type="entry name" value="Glyco_transf_4"/>
    <property type="match status" value="1"/>
</dbReference>
<dbReference type="AlphaFoldDB" id="A0A8J8CIJ0"/>
<comment type="caution">
    <text evidence="2">The sequence shown here is derived from an EMBL/GenBank/DDBJ whole genome shotgun (WGS) entry which is preliminary data.</text>
</comment>
<dbReference type="Proteomes" id="UP000646053">
    <property type="component" value="Unassembled WGS sequence"/>
</dbReference>
<dbReference type="SUPFAM" id="SSF53756">
    <property type="entry name" value="UDP-Glycosyltransferase/glycogen phosphorylase"/>
    <property type="match status" value="1"/>
</dbReference>
<evidence type="ECO:0000313" key="2">
    <source>
        <dbReference type="EMBL" id="NDJ17883.1"/>
    </source>
</evidence>
<sequence>MNVVYIITDLFAGGAETMLYKLLSKMNREQFSPVVISLMDRGTWGDYIESLGIPVYTIGMTPGSIPTPAALWRLLRTLHHLEPDLIQGWMYHGNLAAQIAGLALLGKIPVLWNVQNSIYSLTLEKPMTAAVIRASALLSKLPSQIVYVSRLAKSQHEALGYCEKPGCIVPNAADPVQFVPSVAARTSVRAELNLPEHTLLIGLICRFHPMKDHRNFLHAAALLLRDEPDAHFLLVGHEVDLENAVLVQTIQDLGLGDRVHLLGERRDIPRLTAALDIATSASAYGEAFPMILGEAMAAEVPCVATDVGDAGWIVGHTGKIVPPSNPSAIAHAWTEMIGLGAVGRKALGKAARERVLEQFSLDAVVAQYEALYQTVLSQTGAGLDEPRLNQNLQLRG</sequence>
<keyword evidence="3" id="KW-1185">Reference proteome</keyword>
<protein>
    <submittedName>
        <fullName evidence="2">Glycosyltransferase</fullName>
    </submittedName>
</protein>
<evidence type="ECO:0000259" key="1">
    <source>
        <dbReference type="Pfam" id="PF13439"/>
    </source>
</evidence>
<accession>A0A8J8CIJ0</accession>
<proteinExistence type="predicted"/>
<dbReference type="EMBL" id="WVIE01000011">
    <property type="protein sequence ID" value="NDJ17883.1"/>
    <property type="molecule type" value="Genomic_DNA"/>
</dbReference>
<dbReference type="RefSeq" id="WP_162423400.1">
    <property type="nucleotide sequence ID" value="NZ_WVIE01000011.1"/>
</dbReference>